<evidence type="ECO:0008006" key="2">
    <source>
        <dbReference type="Google" id="ProtNLM"/>
    </source>
</evidence>
<dbReference type="Pfam" id="PF06252">
    <property type="entry name" value="GemA"/>
    <property type="match status" value="1"/>
</dbReference>
<name>A0A450UEB2_9GAMM</name>
<dbReference type="EMBL" id="CAADFH010000013">
    <property type="protein sequence ID" value="VFJ90855.1"/>
    <property type="molecule type" value="Genomic_DNA"/>
</dbReference>
<sequence>MSTTVKHARRLLGMANRWALSELPGWSDDAHRDLLCRYGARKKEGRYSATTMDTNQLRLVIAVYERRGWRRIRTYDGRKIPLDIAHLVRLWGRLGQAGKVENPSRPALLAFCKRQTGRTIRSLDDLSKGEGSRIIEAMKSWLLARD</sequence>
<protein>
    <recommendedName>
        <fullName evidence="2">Mu-like prophage protein gp16</fullName>
    </recommendedName>
</protein>
<proteinExistence type="predicted"/>
<dbReference type="InterPro" id="IPR009363">
    <property type="entry name" value="Phage_Mu_Gp16"/>
</dbReference>
<evidence type="ECO:0000313" key="1">
    <source>
        <dbReference type="EMBL" id="VFJ90855.1"/>
    </source>
</evidence>
<organism evidence="1">
    <name type="scientific">Candidatus Kentrum sp. LFY</name>
    <dbReference type="NCBI Taxonomy" id="2126342"/>
    <lineage>
        <taxon>Bacteria</taxon>
        <taxon>Pseudomonadati</taxon>
        <taxon>Pseudomonadota</taxon>
        <taxon>Gammaproteobacteria</taxon>
        <taxon>Candidatus Kentrum</taxon>
    </lineage>
</organism>
<dbReference type="AlphaFoldDB" id="A0A450UEB2"/>
<reference evidence="1" key="1">
    <citation type="submission" date="2019-02" db="EMBL/GenBank/DDBJ databases">
        <authorList>
            <person name="Gruber-Vodicka R. H."/>
            <person name="Seah K. B. B."/>
        </authorList>
    </citation>
    <scope>NUCLEOTIDE SEQUENCE</scope>
    <source>
        <strain evidence="1">BECK_M6</strain>
    </source>
</reference>
<gene>
    <name evidence="1" type="ORF">BECKLFY1418A_GA0070994_101337</name>
</gene>
<accession>A0A450UEB2</accession>